<keyword evidence="1" id="KW-0812">Transmembrane</keyword>
<name>A0A4R1B4S4_9BACT</name>
<sequence length="74" mass="8510">MGPNTGKYLVLIGGLILVVGLLVWSFPGLFNKFGRLPGDIRVEREHFRFYFPLTTMILLSLVLTLIVNLLRRFF</sequence>
<protein>
    <submittedName>
        <fullName evidence="2">DUF2905 domain-containing protein</fullName>
    </submittedName>
</protein>
<dbReference type="PANTHER" id="PTHR36443:SF1">
    <property type="entry name" value="BSR5223 PROTEIN"/>
    <property type="match status" value="1"/>
</dbReference>
<feature type="transmembrane region" description="Helical" evidence="1">
    <location>
        <begin position="9"/>
        <end position="29"/>
    </location>
</feature>
<feature type="transmembrane region" description="Helical" evidence="1">
    <location>
        <begin position="49"/>
        <end position="70"/>
    </location>
</feature>
<dbReference type="EMBL" id="SJZI01000047">
    <property type="protein sequence ID" value="TCJ13112.1"/>
    <property type="molecule type" value="Genomic_DNA"/>
</dbReference>
<proteinExistence type="predicted"/>
<evidence type="ECO:0000313" key="3">
    <source>
        <dbReference type="Proteomes" id="UP000295334"/>
    </source>
</evidence>
<keyword evidence="1" id="KW-0472">Membrane</keyword>
<evidence type="ECO:0000256" key="1">
    <source>
        <dbReference type="SAM" id="Phobius"/>
    </source>
</evidence>
<dbReference type="InterPro" id="IPR021320">
    <property type="entry name" value="DUF2905"/>
</dbReference>
<comment type="caution">
    <text evidence="2">The sequence shown here is derived from an EMBL/GenBank/DDBJ whole genome shotgun (WGS) entry which is preliminary data.</text>
</comment>
<gene>
    <name evidence="2" type="ORF">EPD60_13665</name>
</gene>
<dbReference type="AlphaFoldDB" id="A0A4R1B4S4"/>
<reference evidence="2 3" key="1">
    <citation type="submission" date="2019-03" db="EMBL/GenBank/DDBJ databases">
        <authorList>
            <person name="Kim M.K.M."/>
        </authorList>
    </citation>
    <scope>NUCLEOTIDE SEQUENCE [LARGE SCALE GENOMIC DNA]</scope>
    <source>
        <strain evidence="2 3">17J68-12</strain>
    </source>
</reference>
<organism evidence="2 3">
    <name type="scientific">Flaviaesturariibacter flavus</name>
    <dbReference type="NCBI Taxonomy" id="2502780"/>
    <lineage>
        <taxon>Bacteria</taxon>
        <taxon>Pseudomonadati</taxon>
        <taxon>Bacteroidota</taxon>
        <taxon>Chitinophagia</taxon>
        <taxon>Chitinophagales</taxon>
        <taxon>Chitinophagaceae</taxon>
        <taxon>Flaviaestuariibacter</taxon>
    </lineage>
</organism>
<keyword evidence="1" id="KW-1133">Transmembrane helix</keyword>
<accession>A0A4R1B4S4</accession>
<evidence type="ECO:0000313" key="2">
    <source>
        <dbReference type="EMBL" id="TCJ13112.1"/>
    </source>
</evidence>
<keyword evidence="3" id="KW-1185">Reference proteome</keyword>
<dbReference type="Proteomes" id="UP000295334">
    <property type="component" value="Unassembled WGS sequence"/>
</dbReference>
<dbReference type="PANTHER" id="PTHR36443">
    <property type="entry name" value="BSR5223 PROTEIN"/>
    <property type="match status" value="1"/>
</dbReference>
<dbReference type="Pfam" id="PF11146">
    <property type="entry name" value="DUF2905"/>
    <property type="match status" value="1"/>
</dbReference>
<dbReference type="RefSeq" id="WP_131450085.1">
    <property type="nucleotide sequence ID" value="NZ_SJZI01000047.1"/>
</dbReference>